<name>A0A485KJT9_9STRA</name>
<accession>A0A485KJT9</accession>
<reference evidence="3 4" key="1">
    <citation type="submission" date="2019-03" db="EMBL/GenBank/DDBJ databases">
        <authorList>
            <person name="Gaulin E."/>
            <person name="Dumas B."/>
        </authorList>
    </citation>
    <scope>NUCLEOTIDE SEQUENCE [LARGE SCALE GENOMIC DNA]</scope>
    <source>
        <strain evidence="3">CBS 568.67</strain>
    </source>
</reference>
<protein>
    <submittedName>
        <fullName evidence="3">Aste57867_8279 protein</fullName>
    </submittedName>
</protein>
<sequence>MSCSTYQRSFNTVLLAIITSLMALDCLRQSLLLFLHEYTSFAAAAPYTHSQEHDDEEIMLTSIVIQSHDPKPISQQCPQPTPPQAPSTPKKRTPDEGDSDTDCGSELSDWENWGDEDIVEDDSCPAAIASADCRAVPVKTSFSLTVSDYLCPCGQCPQYFVIRDRVSKCCVPPPSREAVCRILQAFSTYNEAMGFQSNMIPKAQKCLLQCRGDVDAAFETFIGLVQAA</sequence>
<evidence type="ECO:0000256" key="1">
    <source>
        <dbReference type="SAM" id="MobiDB-lite"/>
    </source>
</evidence>
<evidence type="ECO:0000313" key="3">
    <source>
        <dbReference type="EMBL" id="VFT85166.1"/>
    </source>
</evidence>
<organism evidence="3 4">
    <name type="scientific">Aphanomyces stellatus</name>
    <dbReference type="NCBI Taxonomy" id="120398"/>
    <lineage>
        <taxon>Eukaryota</taxon>
        <taxon>Sar</taxon>
        <taxon>Stramenopiles</taxon>
        <taxon>Oomycota</taxon>
        <taxon>Saprolegniomycetes</taxon>
        <taxon>Saprolegniales</taxon>
        <taxon>Verrucalvaceae</taxon>
        <taxon>Aphanomyces</taxon>
    </lineage>
</organism>
<dbReference type="EMBL" id="CAADRA010005118">
    <property type="protein sequence ID" value="VFT85166.1"/>
    <property type="molecule type" value="Genomic_DNA"/>
</dbReference>
<evidence type="ECO:0000313" key="2">
    <source>
        <dbReference type="EMBL" id="KAF0701205.1"/>
    </source>
</evidence>
<dbReference type="EMBL" id="VJMH01005097">
    <property type="protein sequence ID" value="KAF0701205.1"/>
    <property type="molecule type" value="Genomic_DNA"/>
</dbReference>
<dbReference type="AlphaFoldDB" id="A0A485KJT9"/>
<feature type="region of interest" description="Disordered" evidence="1">
    <location>
        <begin position="71"/>
        <end position="106"/>
    </location>
</feature>
<proteinExistence type="predicted"/>
<dbReference type="OrthoDB" id="69003at2759"/>
<evidence type="ECO:0000313" key="4">
    <source>
        <dbReference type="Proteomes" id="UP000332933"/>
    </source>
</evidence>
<gene>
    <name evidence="3" type="primary">Aste57867_8279</name>
    <name evidence="2" type="ORF">As57867_008248</name>
    <name evidence="3" type="ORF">ASTE57867_8279</name>
</gene>
<keyword evidence="4" id="KW-1185">Reference proteome</keyword>
<reference evidence="2" key="2">
    <citation type="submission" date="2019-06" db="EMBL/GenBank/DDBJ databases">
        <title>Genomics analysis of Aphanomyces spp. identifies a new class of oomycete effector associated with host adaptation.</title>
        <authorList>
            <person name="Gaulin E."/>
        </authorList>
    </citation>
    <scope>NUCLEOTIDE SEQUENCE</scope>
    <source>
        <strain evidence="2">CBS 578.67</strain>
    </source>
</reference>
<dbReference type="Proteomes" id="UP000332933">
    <property type="component" value="Unassembled WGS sequence"/>
</dbReference>
<feature type="compositionally biased region" description="Acidic residues" evidence="1">
    <location>
        <begin position="96"/>
        <end position="106"/>
    </location>
</feature>